<dbReference type="PANTHER" id="PTHR45641">
    <property type="entry name" value="TETRATRICOPEPTIDE REPEAT PROTEIN (AFU_ORTHOLOGUE AFUA_6G03870)"/>
    <property type="match status" value="1"/>
</dbReference>
<dbReference type="Pfam" id="PF13424">
    <property type="entry name" value="TPR_12"/>
    <property type="match status" value="3"/>
</dbReference>
<keyword evidence="5" id="KW-1185">Reference proteome</keyword>
<feature type="compositionally biased region" description="Polar residues" evidence="3">
    <location>
        <begin position="122"/>
        <end position="131"/>
    </location>
</feature>
<dbReference type="AlphaFoldDB" id="A0A8S1IL38"/>
<dbReference type="EMBL" id="CAJHUC010000362">
    <property type="protein sequence ID" value="CAD7695600.1"/>
    <property type="molecule type" value="Genomic_DNA"/>
</dbReference>
<dbReference type="SMART" id="SM00028">
    <property type="entry name" value="TPR"/>
    <property type="match status" value="4"/>
</dbReference>
<keyword evidence="1" id="KW-0677">Repeat</keyword>
<dbReference type="Gene3D" id="1.25.40.10">
    <property type="entry name" value="Tetratricopeptide repeat domain"/>
    <property type="match status" value="2"/>
</dbReference>
<feature type="region of interest" description="Disordered" evidence="3">
    <location>
        <begin position="105"/>
        <end position="133"/>
    </location>
</feature>
<sequence>MKADLVPITIGLPQRSLSEEILEGSDLGEAMEMYQRAIYAAVDALCPETASLGPGDPPHQFGTRFREALRQYSDSIHSMAAAAGDEDKKRDGGKLGRCQPELAAKLTSGGATGTSESESAGQQHGTSSREQWIQKASFRKQSTISRAYASLVQQDANPDKDIMRALELYQNALDVLKKFYGEHHPHVATATTNMGNFLWMEGELDKAMEFYAQAQYVFEKAPGVDDLDLAAVYTNIGNLLQAACNRHVVNCGQEREELEEAQEFHERALSILERQLGHDSLDVAAAGINLADIMEAQGNHSDAASEYTAALETLKVVKGPEHTDIAHVSGKLAGCLQAMGEFHKALQYHNMALKVWQGAGELANHNIAITYLNIAGILQSEGLVDDAIDLYRQALENTETKLGAEHHLVALICTQLSKVLQGKGELTESMEQLDRALGIRDKVLAASVASLRPEQPQAP</sequence>
<proteinExistence type="predicted"/>
<evidence type="ECO:0000256" key="3">
    <source>
        <dbReference type="SAM" id="MobiDB-lite"/>
    </source>
</evidence>
<dbReference type="InterPro" id="IPR019734">
    <property type="entry name" value="TPR_rpt"/>
</dbReference>
<dbReference type="InterPro" id="IPR011990">
    <property type="entry name" value="TPR-like_helical_dom_sf"/>
</dbReference>
<accession>A0A8S1IL38</accession>
<dbReference type="Proteomes" id="UP000708148">
    <property type="component" value="Unassembled WGS sequence"/>
</dbReference>
<dbReference type="OrthoDB" id="546701at2759"/>
<dbReference type="SUPFAM" id="SSF48452">
    <property type="entry name" value="TPR-like"/>
    <property type="match status" value="1"/>
</dbReference>
<feature type="compositionally biased region" description="Low complexity" evidence="3">
    <location>
        <begin position="107"/>
        <end position="121"/>
    </location>
</feature>
<evidence type="ECO:0000313" key="5">
    <source>
        <dbReference type="Proteomes" id="UP000708148"/>
    </source>
</evidence>
<evidence type="ECO:0000256" key="2">
    <source>
        <dbReference type="ARBA" id="ARBA00022803"/>
    </source>
</evidence>
<name>A0A8S1IL38_9CHLO</name>
<comment type="caution">
    <text evidence="4">The sequence shown here is derived from an EMBL/GenBank/DDBJ whole genome shotgun (WGS) entry which is preliminary data.</text>
</comment>
<reference evidence="4" key="1">
    <citation type="submission" date="2020-12" db="EMBL/GenBank/DDBJ databases">
        <authorList>
            <person name="Iha C."/>
        </authorList>
    </citation>
    <scope>NUCLEOTIDE SEQUENCE</scope>
</reference>
<evidence type="ECO:0000256" key="1">
    <source>
        <dbReference type="ARBA" id="ARBA00022737"/>
    </source>
</evidence>
<protein>
    <recommendedName>
        <fullName evidence="6">Kinesin light chain</fullName>
    </recommendedName>
</protein>
<keyword evidence="2" id="KW-0802">TPR repeat</keyword>
<dbReference type="PANTHER" id="PTHR45641:SF19">
    <property type="entry name" value="NEPHROCYSTIN-3"/>
    <property type="match status" value="1"/>
</dbReference>
<evidence type="ECO:0000313" key="4">
    <source>
        <dbReference type="EMBL" id="CAD7695600.1"/>
    </source>
</evidence>
<organism evidence="4 5">
    <name type="scientific">Ostreobium quekettii</name>
    <dbReference type="NCBI Taxonomy" id="121088"/>
    <lineage>
        <taxon>Eukaryota</taxon>
        <taxon>Viridiplantae</taxon>
        <taxon>Chlorophyta</taxon>
        <taxon>core chlorophytes</taxon>
        <taxon>Ulvophyceae</taxon>
        <taxon>TCBD clade</taxon>
        <taxon>Bryopsidales</taxon>
        <taxon>Ostreobineae</taxon>
        <taxon>Ostreobiaceae</taxon>
        <taxon>Ostreobium</taxon>
    </lineage>
</organism>
<gene>
    <name evidence="4" type="ORF">OSTQU699_LOCUS961</name>
</gene>
<evidence type="ECO:0008006" key="6">
    <source>
        <dbReference type="Google" id="ProtNLM"/>
    </source>
</evidence>